<accession>A0A388KLJ3</accession>
<feature type="coiled-coil region" evidence="3">
    <location>
        <begin position="45"/>
        <end position="72"/>
    </location>
</feature>
<dbReference type="InterPro" id="IPR011992">
    <property type="entry name" value="EF-hand-dom_pair"/>
</dbReference>
<dbReference type="SUPFAM" id="SSF47473">
    <property type="entry name" value="EF-hand"/>
    <property type="match status" value="1"/>
</dbReference>
<dbReference type="Gramene" id="GBG70915">
    <property type="protein sequence ID" value="GBG70915"/>
    <property type="gene ID" value="CBR_g8216"/>
</dbReference>
<evidence type="ECO:0000313" key="7">
    <source>
        <dbReference type="Proteomes" id="UP000265515"/>
    </source>
</evidence>
<gene>
    <name evidence="6" type="ORF">CBR_g8216</name>
</gene>
<feature type="region of interest" description="Disordered" evidence="4">
    <location>
        <begin position="176"/>
        <end position="201"/>
    </location>
</feature>
<evidence type="ECO:0000256" key="3">
    <source>
        <dbReference type="SAM" id="Coils"/>
    </source>
</evidence>
<dbReference type="Pfam" id="PF13499">
    <property type="entry name" value="EF-hand_7"/>
    <property type="match status" value="1"/>
</dbReference>
<keyword evidence="7" id="KW-1185">Reference proteome</keyword>
<dbReference type="PANTHER" id="PTHR23050">
    <property type="entry name" value="CALCIUM BINDING PROTEIN"/>
    <property type="match status" value="1"/>
</dbReference>
<dbReference type="Proteomes" id="UP000265515">
    <property type="component" value="Unassembled WGS sequence"/>
</dbReference>
<reference evidence="6 7" key="1">
    <citation type="journal article" date="2018" name="Cell">
        <title>The Chara Genome: Secondary Complexity and Implications for Plant Terrestrialization.</title>
        <authorList>
            <person name="Nishiyama T."/>
            <person name="Sakayama H."/>
            <person name="Vries J.D."/>
            <person name="Buschmann H."/>
            <person name="Saint-Marcoux D."/>
            <person name="Ullrich K.K."/>
            <person name="Haas F.B."/>
            <person name="Vanderstraeten L."/>
            <person name="Becker D."/>
            <person name="Lang D."/>
            <person name="Vosolsobe S."/>
            <person name="Rombauts S."/>
            <person name="Wilhelmsson P.K.I."/>
            <person name="Janitza P."/>
            <person name="Kern R."/>
            <person name="Heyl A."/>
            <person name="Rumpler F."/>
            <person name="Villalobos L.I.A.C."/>
            <person name="Clay J.M."/>
            <person name="Skokan R."/>
            <person name="Toyoda A."/>
            <person name="Suzuki Y."/>
            <person name="Kagoshima H."/>
            <person name="Schijlen E."/>
            <person name="Tajeshwar N."/>
            <person name="Catarino B."/>
            <person name="Hetherington A.J."/>
            <person name="Saltykova A."/>
            <person name="Bonnot C."/>
            <person name="Breuninger H."/>
            <person name="Symeonidi A."/>
            <person name="Radhakrishnan G.V."/>
            <person name="Van Nieuwerburgh F."/>
            <person name="Deforce D."/>
            <person name="Chang C."/>
            <person name="Karol K.G."/>
            <person name="Hedrich R."/>
            <person name="Ulvskov P."/>
            <person name="Glockner G."/>
            <person name="Delwiche C.F."/>
            <person name="Petrasek J."/>
            <person name="Van de Peer Y."/>
            <person name="Friml J."/>
            <person name="Beilby M."/>
            <person name="Dolan L."/>
            <person name="Kohara Y."/>
            <person name="Sugano S."/>
            <person name="Fujiyama A."/>
            <person name="Delaux P.-M."/>
            <person name="Quint M."/>
            <person name="TheiBen G."/>
            <person name="Hagemann M."/>
            <person name="Harholt J."/>
            <person name="Dunand C."/>
            <person name="Zachgo S."/>
            <person name="Langdale J."/>
            <person name="Maumus F."/>
            <person name="Straeten D.V.D."/>
            <person name="Gould S.B."/>
            <person name="Rensing S.A."/>
        </authorList>
    </citation>
    <scope>NUCLEOTIDE SEQUENCE [LARGE SCALE GENOMIC DNA]</scope>
    <source>
        <strain evidence="6 7">S276</strain>
    </source>
</reference>
<dbReference type="Gene3D" id="1.10.238.10">
    <property type="entry name" value="EF-hand"/>
    <property type="match status" value="1"/>
</dbReference>
<keyword evidence="2" id="KW-0106">Calcium</keyword>
<dbReference type="InterPro" id="IPR018247">
    <property type="entry name" value="EF_Hand_1_Ca_BS"/>
</dbReference>
<dbReference type="AlphaFoldDB" id="A0A388KLJ3"/>
<feature type="compositionally biased region" description="Polar residues" evidence="4">
    <location>
        <begin position="176"/>
        <end position="192"/>
    </location>
</feature>
<feature type="domain" description="EF-hand" evidence="5">
    <location>
        <begin position="65"/>
        <end position="100"/>
    </location>
</feature>
<dbReference type="InterPro" id="IPR050145">
    <property type="entry name" value="Centrin_CML-like"/>
</dbReference>
<evidence type="ECO:0000313" key="6">
    <source>
        <dbReference type="EMBL" id="GBG70915.1"/>
    </source>
</evidence>
<organism evidence="6 7">
    <name type="scientific">Chara braunii</name>
    <name type="common">Braun's stonewort</name>
    <dbReference type="NCBI Taxonomy" id="69332"/>
    <lineage>
        <taxon>Eukaryota</taxon>
        <taxon>Viridiplantae</taxon>
        <taxon>Streptophyta</taxon>
        <taxon>Charophyceae</taxon>
        <taxon>Charales</taxon>
        <taxon>Characeae</taxon>
        <taxon>Chara</taxon>
    </lineage>
</organism>
<proteinExistence type="predicted"/>
<dbReference type="EMBL" id="BFEA01000137">
    <property type="protein sequence ID" value="GBG70915.1"/>
    <property type="molecule type" value="Genomic_DNA"/>
</dbReference>
<evidence type="ECO:0000259" key="5">
    <source>
        <dbReference type="PROSITE" id="PS50222"/>
    </source>
</evidence>
<dbReference type="InterPro" id="IPR002048">
    <property type="entry name" value="EF_hand_dom"/>
</dbReference>
<dbReference type="PROSITE" id="PS50222">
    <property type="entry name" value="EF_HAND_2"/>
    <property type="match status" value="2"/>
</dbReference>
<keyword evidence="3" id="KW-0175">Coiled coil</keyword>
<comment type="caution">
    <text evidence="6">The sequence shown here is derived from an EMBL/GenBank/DDBJ whole genome shotgun (WGS) entry which is preliminary data.</text>
</comment>
<name>A0A388KLJ3_CHABU</name>
<keyword evidence="1" id="KW-0677">Repeat</keyword>
<dbReference type="OrthoDB" id="26525at2759"/>
<evidence type="ECO:0000256" key="4">
    <source>
        <dbReference type="SAM" id="MobiDB-lite"/>
    </source>
</evidence>
<dbReference type="PROSITE" id="PS00018">
    <property type="entry name" value="EF_HAND_1"/>
    <property type="match status" value="2"/>
</dbReference>
<sequence>MAHTRSFTALKKVFDSFDSEGNGQFKELVMTLYPDTARPTLDDFIRNEMKAKKKAQANKVNLNKQKLEEAKQLFAIYDKDGNGLLSLEEFKDAMMQAFTLDEAVDIFQHADQDHDGWISFDEFRAWYNESEDDRNDGEDIDLRDQPSEFVDNRHMGAATIEIAKRMTLDFKLHTPSSDVYRQTGGASSSSDFGSRPYHRKP</sequence>
<dbReference type="GO" id="GO:0005509">
    <property type="term" value="F:calcium ion binding"/>
    <property type="evidence" value="ECO:0007669"/>
    <property type="project" value="InterPro"/>
</dbReference>
<feature type="domain" description="EF-hand" evidence="5">
    <location>
        <begin position="101"/>
        <end position="133"/>
    </location>
</feature>
<dbReference type="SMART" id="SM00054">
    <property type="entry name" value="EFh"/>
    <property type="match status" value="3"/>
</dbReference>
<evidence type="ECO:0000256" key="1">
    <source>
        <dbReference type="ARBA" id="ARBA00022737"/>
    </source>
</evidence>
<protein>
    <recommendedName>
        <fullName evidence="5">EF-hand domain-containing protein</fullName>
    </recommendedName>
</protein>
<evidence type="ECO:0000256" key="2">
    <source>
        <dbReference type="ARBA" id="ARBA00022837"/>
    </source>
</evidence>
<dbReference type="STRING" id="69332.A0A388KLJ3"/>
<dbReference type="CDD" id="cd00051">
    <property type="entry name" value="EFh"/>
    <property type="match status" value="1"/>
</dbReference>